<accession>A0ABR2CWV5</accession>
<keyword evidence="2" id="KW-1185">Reference proteome</keyword>
<evidence type="ECO:0000313" key="1">
    <source>
        <dbReference type="EMBL" id="KAK8523665.1"/>
    </source>
</evidence>
<name>A0ABR2CWV5_9ROSI</name>
<comment type="caution">
    <text evidence="1">The sequence shown here is derived from an EMBL/GenBank/DDBJ whole genome shotgun (WGS) entry which is preliminary data.</text>
</comment>
<organism evidence="1 2">
    <name type="scientific">Hibiscus sabdariffa</name>
    <name type="common">roselle</name>
    <dbReference type="NCBI Taxonomy" id="183260"/>
    <lineage>
        <taxon>Eukaryota</taxon>
        <taxon>Viridiplantae</taxon>
        <taxon>Streptophyta</taxon>
        <taxon>Embryophyta</taxon>
        <taxon>Tracheophyta</taxon>
        <taxon>Spermatophyta</taxon>
        <taxon>Magnoliopsida</taxon>
        <taxon>eudicotyledons</taxon>
        <taxon>Gunneridae</taxon>
        <taxon>Pentapetalae</taxon>
        <taxon>rosids</taxon>
        <taxon>malvids</taxon>
        <taxon>Malvales</taxon>
        <taxon>Malvaceae</taxon>
        <taxon>Malvoideae</taxon>
        <taxon>Hibiscus</taxon>
    </lineage>
</organism>
<protein>
    <submittedName>
        <fullName evidence="1">Uncharacterized protein</fullName>
    </submittedName>
</protein>
<dbReference type="EMBL" id="JBBPBM010000042">
    <property type="protein sequence ID" value="KAK8523665.1"/>
    <property type="molecule type" value="Genomic_DNA"/>
</dbReference>
<evidence type="ECO:0000313" key="2">
    <source>
        <dbReference type="Proteomes" id="UP001472677"/>
    </source>
</evidence>
<dbReference type="Proteomes" id="UP001472677">
    <property type="component" value="Unassembled WGS sequence"/>
</dbReference>
<reference evidence="1 2" key="1">
    <citation type="journal article" date="2024" name="G3 (Bethesda)">
        <title>Genome assembly of Hibiscus sabdariffa L. provides insights into metabolisms of medicinal natural products.</title>
        <authorList>
            <person name="Kim T."/>
        </authorList>
    </citation>
    <scope>NUCLEOTIDE SEQUENCE [LARGE SCALE GENOMIC DNA]</scope>
    <source>
        <strain evidence="1">TK-2024</strain>
        <tissue evidence="1">Old leaves</tissue>
    </source>
</reference>
<gene>
    <name evidence="1" type="ORF">V6N12_013750</name>
</gene>
<proteinExistence type="predicted"/>
<sequence>MVIGATPTAASETSDDSSLVAKRLGQRSVTPIKYLERREVGLVNDGLGPSEIGDNDSVRVEAATVRGLEVRVSPREPLLFVKKGIGMESGGFPPLCK</sequence>